<feature type="signal peptide" evidence="1">
    <location>
        <begin position="1"/>
        <end position="20"/>
    </location>
</feature>
<feature type="chain" id="PRO_5003409866" evidence="1">
    <location>
        <begin position="21"/>
        <end position="127"/>
    </location>
</feature>
<reference evidence="2" key="1">
    <citation type="journal article" date="2012" name="Proc. Natl. Acad. Sci. U.S.A.">
        <title>Antigenic diversity is generated by distinct evolutionary mechanisms in African trypanosome species.</title>
        <authorList>
            <person name="Jackson A.P."/>
            <person name="Berry A."/>
            <person name="Aslett M."/>
            <person name="Allison H.C."/>
            <person name="Burton P."/>
            <person name="Vavrova-Anderson J."/>
            <person name="Brown R."/>
            <person name="Browne H."/>
            <person name="Corton N."/>
            <person name="Hauser H."/>
            <person name="Gamble J."/>
            <person name="Gilderthorp R."/>
            <person name="Marcello L."/>
            <person name="McQuillan J."/>
            <person name="Otto T.D."/>
            <person name="Quail M.A."/>
            <person name="Sanders M.J."/>
            <person name="van Tonder A."/>
            <person name="Ginger M.L."/>
            <person name="Field M.C."/>
            <person name="Barry J.D."/>
            <person name="Hertz-Fowler C."/>
            <person name="Berriman M."/>
        </authorList>
    </citation>
    <scope>NUCLEOTIDE SEQUENCE</scope>
    <source>
        <strain evidence="2">Y486</strain>
    </source>
</reference>
<name>G0U4L5_TRYVY</name>
<protein>
    <submittedName>
        <fullName evidence="2">Uncharacterized protein</fullName>
    </submittedName>
</protein>
<proteinExistence type="predicted"/>
<keyword evidence="1" id="KW-0732">Signal</keyword>
<evidence type="ECO:0000256" key="1">
    <source>
        <dbReference type="SAM" id="SignalP"/>
    </source>
</evidence>
<dbReference type="EMBL" id="HE573026">
    <property type="protein sequence ID" value="CCC52379.1"/>
    <property type="molecule type" value="Genomic_DNA"/>
</dbReference>
<organism evidence="2">
    <name type="scientific">Trypanosoma vivax (strain Y486)</name>
    <dbReference type="NCBI Taxonomy" id="1055687"/>
    <lineage>
        <taxon>Eukaryota</taxon>
        <taxon>Discoba</taxon>
        <taxon>Euglenozoa</taxon>
        <taxon>Kinetoplastea</taxon>
        <taxon>Metakinetoplastina</taxon>
        <taxon>Trypanosomatida</taxon>
        <taxon>Trypanosomatidae</taxon>
        <taxon>Trypanosoma</taxon>
        <taxon>Duttonella</taxon>
    </lineage>
</organism>
<sequence>MLVFLAAVVVISACLRFTWVYECSGKVVAGTTKGVNISRINVRHFLPAFAICGQSFLIDVLTNSPLNPVCLRGIWYTICEHGIRLSFACRLMYLSSLYLCNQRRPTPMLYDKAAFLYCVLLLAFFNA</sequence>
<evidence type="ECO:0000313" key="2">
    <source>
        <dbReference type="EMBL" id="CCC52379.1"/>
    </source>
</evidence>
<gene>
    <name evidence="2" type="ORF">TVY486_1014220</name>
</gene>
<dbReference type="AlphaFoldDB" id="G0U4L5"/>
<accession>G0U4L5</accession>
<dbReference type="VEuPathDB" id="TriTrypDB:TvY486_1014220"/>